<gene>
    <name evidence="2" type="ORF">J3S04_26600</name>
</gene>
<keyword evidence="3" id="KW-1185">Reference proteome</keyword>
<organism evidence="2 3">
    <name type="scientific">Streptomyces griseocarneus</name>
    <dbReference type="NCBI Taxonomy" id="51201"/>
    <lineage>
        <taxon>Bacteria</taxon>
        <taxon>Bacillati</taxon>
        <taxon>Actinomycetota</taxon>
        <taxon>Actinomycetes</taxon>
        <taxon>Kitasatosporales</taxon>
        <taxon>Streptomycetaceae</taxon>
        <taxon>Streptomyces</taxon>
    </lineage>
</organism>
<evidence type="ECO:0000256" key="1">
    <source>
        <dbReference type="SAM" id="MobiDB-lite"/>
    </source>
</evidence>
<sequence>MPGGQERLDDDALDSGGARHRAADQGDVPAAGQVHLDGGPLGGGDQLGGLLLEDHLVAPVQPARGELAELPVAGRHTAPGVEVRLQQAALPRRALLQQPLFDDAGRPADHGAEGGVRLFGEITEAQDALDEPVERVPDGYRRARVGLGAFGEVLGAVDADQPPLREGQPDAVGPAELLGEHEAGGALDRGQPSGHGRVAETAVQHRPAPVGEAYVHLPAREHGLQPIHDRTGRPDEAAVQVEVLDIGELAAVRGEPQRPAALPRAQDRAAHGALDRPAAKESVTREHGADVVRHEPHPDHFPRRSSSVLVGAYGHGHLYVLYVEAAALLFHFRTSRT</sequence>
<accession>A0ABX7RKB9</accession>
<dbReference type="EMBL" id="CP071595">
    <property type="protein sequence ID" value="QSY48617.1"/>
    <property type="molecule type" value="Genomic_DNA"/>
</dbReference>
<name>A0ABX7RKB9_9ACTN</name>
<reference evidence="2 3" key="1">
    <citation type="submission" date="2021-03" db="EMBL/GenBank/DDBJ databases">
        <title>Streptomyces strains.</title>
        <authorList>
            <person name="Lund M.B."/>
            <person name="Toerring T."/>
        </authorList>
    </citation>
    <scope>NUCLEOTIDE SEQUENCE [LARGE SCALE GENOMIC DNA]</scope>
    <source>
        <strain evidence="2 3">KCC S-1010</strain>
    </source>
</reference>
<evidence type="ECO:0000313" key="2">
    <source>
        <dbReference type="EMBL" id="QSY48617.1"/>
    </source>
</evidence>
<feature type="compositionally biased region" description="Basic and acidic residues" evidence="1">
    <location>
        <begin position="265"/>
        <end position="302"/>
    </location>
</feature>
<evidence type="ECO:0000313" key="3">
    <source>
        <dbReference type="Proteomes" id="UP000671836"/>
    </source>
</evidence>
<protein>
    <submittedName>
        <fullName evidence="2">Uncharacterized protein</fullName>
    </submittedName>
</protein>
<proteinExistence type="predicted"/>
<dbReference type="Proteomes" id="UP000671836">
    <property type="component" value="Chromosome"/>
</dbReference>
<feature type="region of interest" description="Disordered" evidence="1">
    <location>
        <begin position="1"/>
        <end position="43"/>
    </location>
</feature>
<feature type="region of interest" description="Disordered" evidence="1">
    <location>
        <begin position="255"/>
        <end position="303"/>
    </location>
</feature>